<evidence type="ECO:0000313" key="3">
    <source>
        <dbReference type="Proteomes" id="UP000636709"/>
    </source>
</evidence>
<dbReference type="Proteomes" id="UP000636709">
    <property type="component" value="Unassembled WGS sequence"/>
</dbReference>
<dbReference type="EMBL" id="JACEFO010001655">
    <property type="protein sequence ID" value="KAF8724926.1"/>
    <property type="molecule type" value="Genomic_DNA"/>
</dbReference>
<dbReference type="AlphaFoldDB" id="A0A835KAL3"/>
<sequence length="39" mass="4233">MAGDDQALHRRLPDETAQLQQPAGPAGHRVVVVFEIHGD</sequence>
<feature type="compositionally biased region" description="Basic and acidic residues" evidence="1">
    <location>
        <begin position="1"/>
        <end position="14"/>
    </location>
</feature>
<gene>
    <name evidence="2" type="ORF">HU200_020641</name>
</gene>
<accession>A0A835KAL3</accession>
<evidence type="ECO:0000313" key="2">
    <source>
        <dbReference type="EMBL" id="KAF8724926.1"/>
    </source>
</evidence>
<keyword evidence="3" id="KW-1185">Reference proteome</keyword>
<name>A0A835KAL3_9POAL</name>
<protein>
    <submittedName>
        <fullName evidence="2">Uncharacterized protein</fullName>
    </submittedName>
</protein>
<feature type="region of interest" description="Disordered" evidence="1">
    <location>
        <begin position="1"/>
        <end position="27"/>
    </location>
</feature>
<reference evidence="2" key="1">
    <citation type="submission" date="2020-07" db="EMBL/GenBank/DDBJ databases">
        <title>Genome sequence and genetic diversity analysis of an under-domesticated orphan crop, white fonio (Digitaria exilis).</title>
        <authorList>
            <person name="Bennetzen J.L."/>
            <person name="Chen S."/>
            <person name="Ma X."/>
            <person name="Wang X."/>
            <person name="Yssel A.E.J."/>
            <person name="Chaluvadi S.R."/>
            <person name="Johnson M."/>
            <person name="Gangashetty P."/>
            <person name="Hamidou F."/>
            <person name="Sanogo M.D."/>
            <person name="Zwaenepoel A."/>
            <person name="Wallace J."/>
            <person name="Van De Peer Y."/>
            <person name="Van Deynze A."/>
        </authorList>
    </citation>
    <scope>NUCLEOTIDE SEQUENCE</scope>
    <source>
        <tissue evidence="2">Leaves</tissue>
    </source>
</reference>
<proteinExistence type="predicted"/>
<comment type="caution">
    <text evidence="2">The sequence shown here is derived from an EMBL/GenBank/DDBJ whole genome shotgun (WGS) entry which is preliminary data.</text>
</comment>
<evidence type="ECO:0000256" key="1">
    <source>
        <dbReference type="SAM" id="MobiDB-lite"/>
    </source>
</evidence>
<organism evidence="2 3">
    <name type="scientific">Digitaria exilis</name>
    <dbReference type="NCBI Taxonomy" id="1010633"/>
    <lineage>
        <taxon>Eukaryota</taxon>
        <taxon>Viridiplantae</taxon>
        <taxon>Streptophyta</taxon>
        <taxon>Embryophyta</taxon>
        <taxon>Tracheophyta</taxon>
        <taxon>Spermatophyta</taxon>
        <taxon>Magnoliopsida</taxon>
        <taxon>Liliopsida</taxon>
        <taxon>Poales</taxon>
        <taxon>Poaceae</taxon>
        <taxon>PACMAD clade</taxon>
        <taxon>Panicoideae</taxon>
        <taxon>Panicodae</taxon>
        <taxon>Paniceae</taxon>
        <taxon>Anthephorinae</taxon>
        <taxon>Digitaria</taxon>
    </lineage>
</organism>